<name>X0TZ89_9ZZZZ</name>
<comment type="caution">
    <text evidence="1">The sequence shown here is derived from an EMBL/GenBank/DDBJ whole genome shotgun (WGS) entry which is preliminary data.</text>
</comment>
<gene>
    <name evidence="1" type="ORF">S01H1_20166</name>
</gene>
<evidence type="ECO:0000313" key="1">
    <source>
        <dbReference type="EMBL" id="GAF98918.1"/>
    </source>
</evidence>
<reference evidence="1" key="1">
    <citation type="journal article" date="2014" name="Front. Microbiol.">
        <title>High frequency of phylogenetically diverse reductive dehalogenase-homologous genes in deep subseafloor sedimentary metagenomes.</title>
        <authorList>
            <person name="Kawai M."/>
            <person name="Futagami T."/>
            <person name="Toyoda A."/>
            <person name="Takaki Y."/>
            <person name="Nishi S."/>
            <person name="Hori S."/>
            <person name="Arai W."/>
            <person name="Tsubouchi T."/>
            <person name="Morono Y."/>
            <person name="Uchiyama I."/>
            <person name="Ito T."/>
            <person name="Fujiyama A."/>
            <person name="Inagaki F."/>
            <person name="Takami H."/>
        </authorList>
    </citation>
    <scope>NUCLEOTIDE SEQUENCE</scope>
    <source>
        <strain evidence="1">Expedition CK06-06</strain>
    </source>
</reference>
<dbReference type="EMBL" id="BARS01010995">
    <property type="protein sequence ID" value="GAF98918.1"/>
    <property type="molecule type" value="Genomic_DNA"/>
</dbReference>
<protein>
    <submittedName>
        <fullName evidence="1">Uncharacterized protein</fullName>
    </submittedName>
</protein>
<feature type="non-terminal residue" evidence="1">
    <location>
        <position position="287"/>
    </location>
</feature>
<sequence>DGFYWVGTGWSGEEVWLPATAQDGKFDETSDPWKITTSTTPPLPPWKHGETYTVQARAVDKAGNWDLTAEDTFTYDVTLTGRDVYMDPIPEYATIFSDISIEITGTAKASTGETVEWVRLKIKCNTDSQYWNGAGWIETADTWSDATIGAGNEVDWVYSSMPVWEDSKKYSVWAQVRDSTPLTDTTGEVKFTFDTAVPGSSINAIPDPVYNTLTSITGTAVDTSPGEVAGVWMVILDTSTGLTWDGTSWSAIGAGILTMATDGSFNSASEGWKITSTTTPPLPAWQN</sequence>
<dbReference type="AlphaFoldDB" id="X0TZ89"/>
<accession>X0TZ89</accession>
<proteinExistence type="predicted"/>
<organism evidence="1">
    <name type="scientific">marine sediment metagenome</name>
    <dbReference type="NCBI Taxonomy" id="412755"/>
    <lineage>
        <taxon>unclassified sequences</taxon>
        <taxon>metagenomes</taxon>
        <taxon>ecological metagenomes</taxon>
    </lineage>
</organism>
<feature type="non-terminal residue" evidence="1">
    <location>
        <position position="1"/>
    </location>
</feature>